<dbReference type="InterPro" id="IPR011008">
    <property type="entry name" value="Dimeric_a/b-barrel"/>
</dbReference>
<dbReference type="EMBL" id="CADCWN010000219">
    <property type="protein sequence ID" value="CAA9579091.1"/>
    <property type="molecule type" value="Genomic_DNA"/>
</dbReference>
<evidence type="ECO:0000313" key="2">
    <source>
        <dbReference type="EMBL" id="CAA9579091.1"/>
    </source>
</evidence>
<gene>
    <name evidence="2" type="ORF">AVDCRST_MAG18-2902</name>
</gene>
<proteinExistence type="predicted"/>
<dbReference type="SUPFAM" id="SSF54909">
    <property type="entry name" value="Dimeric alpha+beta barrel"/>
    <property type="match status" value="1"/>
</dbReference>
<dbReference type="Pfam" id="PF07045">
    <property type="entry name" value="DUF1330"/>
    <property type="match status" value="1"/>
</dbReference>
<accession>A0A6J4VGU9</accession>
<dbReference type="PANTHER" id="PTHR41521:SF4">
    <property type="entry name" value="BLR0684 PROTEIN"/>
    <property type="match status" value="1"/>
</dbReference>
<dbReference type="InterPro" id="IPR010753">
    <property type="entry name" value="DUF1330"/>
</dbReference>
<dbReference type="PANTHER" id="PTHR41521">
    <property type="match status" value="1"/>
</dbReference>
<dbReference type="Gene3D" id="3.30.70.100">
    <property type="match status" value="1"/>
</dbReference>
<dbReference type="AlphaFoldDB" id="A0A6J4VGU9"/>
<sequence length="95" mass="10359">MAAYIIVDVVVTDPEGFAAYREMAPPTVAAYGGNYLARGGALTPLEGGWDPKRISVIEFPSAEQAHAWWDSAEYAEAKALRQRTTETKMLIVEGL</sequence>
<name>A0A6J4VGU9_9BACT</name>
<reference evidence="2" key="1">
    <citation type="submission" date="2020-02" db="EMBL/GenBank/DDBJ databases">
        <authorList>
            <person name="Meier V. D."/>
        </authorList>
    </citation>
    <scope>NUCLEOTIDE SEQUENCE</scope>
    <source>
        <strain evidence="2">AVDCRST_MAG18</strain>
    </source>
</reference>
<feature type="domain" description="DUF1330" evidence="1">
    <location>
        <begin position="3"/>
        <end position="95"/>
    </location>
</feature>
<protein>
    <recommendedName>
        <fullName evidence="1">DUF1330 domain-containing protein</fullName>
    </recommendedName>
</protein>
<evidence type="ECO:0000259" key="1">
    <source>
        <dbReference type="Pfam" id="PF07045"/>
    </source>
</evidence>
<organism evidence="2">
    <name type="scientific">uncultured Thermomicrobiales bacterium</name>
    <dbReference type="NCBI Taxonomy" id="1645740"/>
    <lineage>
        <taxon>Bacteria</taxon>
        <taxon>Pseudomonadati</taxon>
        <taxon>Thermomicrobiota</taxon>
        <taxon>Thermomicrobia</taxon>
        <taxon>Thermomicrobiales</taxon>
        <taxon>environmental samples</taxon>
    </lineage>
</organism>